<dbReference type="Gene3D" id="3.40.50.970">
    <property type="match status" value="2"/>
</dbReference>
<feature type="domain" description="Thiamine pyrophosphate enzyme central" evidence="14">
    <location>
        <begin position="187"/>
        <end position="322"/>
    </location>
</feature>
<dbReference type="CDD" id="cd02015">
    <property type="entry name" value="TPP_AHAS"/>
    <property type="match status" value="1"/>
</dbReference>
<evidence type="ECO:0000256" key="10">
    <source>
        <dbReference type="ARBA" id="ARBA00023304"/>
    </source>
</evidence>
<dbReference type="GO" id="GO:0003984">
    <property type="term" value="F:acetolactate synthase activity"/>
    <property type="evidence" value="ECO:0007669"/>
    <property type="project" value="UniProtKB-EC"/>
</dbReference>
<reference evidence="17 18" key="1">
    <citation type="submission" date="2022-03" db="EMBL/GenBank/DDBJ databases">
        <title>Novel Bacillus species.</title>
        <authorList>
            <person name="Liu G."/>
        </authorList>
    </citation>
    <scope>NUCLEOTIDE SEQUENCE [LARGE SCALE GENOMIC DNA]</scope>
    <source>
        <strain evidence="17 18">FJAT-50051</strain>
    </source>
</reference>
<comment type="pathway">
    <text evidence="2 12">Amino-acid biosynthesis; L-valine biosynthesis; L-valine from pyruvate: step 1/4.</text>
</comment>
<evidence type="ECO:0000256" key="4">
    <source>
        <dbReference type="ARBA" id="ARBA00013145"/>
    </source>
</evidence>
<evidence type="ECO:0000256" key="5">
    <source>
        <dbReference type="ARBA" id="ARBA00022605"/>
    </source>
</evidence>
<keyword evidence="7 12" id="KW-0479">Metal-binding</keyword>
<accession>A0A9J6N2D8</accession>
<evidence type="ECO:0000256" key="12">
    <source>
        <dbReference type="RuleBase" id="RU003591"/>
    </source>
</evidence>
<protein>
    <recommendedName>
        <fullName evidence="4 12">Acetolactate synthase</fullName>
        <ecNumber evidence="4 12">2.2.1.6</ecNumber>
    </recommendedName>
</protein>
<dbReference type="GO" id="GO:0005948">
    <property type="term" value="C:acetolactate synthase complex"/>
    <property type="evidence" value="ECO:0007669"/>
    <property type="project" value="TreeGrafter"/>
</dbReference>
<feature type="region of interest" description="Disordered" evidence="13">
    <location>
        <begin position="164"/>
        <end position="183"/>
    </location>
</feature>
<evidence type="ECO:0000259" key="14">
    <source>
        <dbReference type="Pfam" id="PF00205"/>
    </source>
</evidence>
<dbReference type="InterPro" id="IPR029061">
    <property type="entry name" value="THDP-binding"/>
</dbReference>
<dbReference type="Proteomes" id="UP000677265">
    <property type="component" value="Unassembled WGS sequence"/>
</dbReference>
<evidence type="ECO:0000256" key="2">
    <source>
        <dbReference type="ARBA" id="ARBA00005025"/>
    </source>
</evidence>
<keyword evidence="9 12" id="KW-0786">Thiamine pyrophosphate</keyword>
<sequence length="554" mass="59950">MLTEVFKVDSMLEALHELGVECVFGCHNDGLFPTELSGTRYIQLQHEQAAVHAADGYARSTGKPGVVILTTAAGVTSGITGIATAYSDSVPIVVIAGPLSANPLNGESAKELDIAGITMPITKYSFKTGAVQLQDVLDNALKLAVEGRPGPVLVELTTKSVTMGAERMSHSRAPSGERTNETGRKSINHAKELIENARKPVLFVGGGVIASGAASHLREIAERSRIPVVSSMLGIGAMDTGNPLFLGMLGMHGTYAANKAVHHCNLLISIGVRFSDRVTGKVSGFSPKSKKIHVDIDPAEINKIISVDLPIVKDAAEFLFQLKEELDYDRIRANGEVWVNEAVDWKRTVPRFEKSKSVLSPQTVIRTLAEFSEEDTVVVTDVGQHQIWTAHHYQFTRPRTLVTSGGLGTMGYGLPAAIGAAAGTHQETPVLCVSGDGSFQMNLQELITAVRYRLPIKIAILNNGYLGMVRQWQELFYHGRYSSVKIGSPNFAGVAEAYGVAGFRARSEEEARRIIEEAMSLDGPALMEFDVVEEENVYPMVPPNHSNHQLILSR</sequence>
<keyword evidence="18" id="KW-1185">Reference proteome</keyword>
<dbReference type="GO" id="GO:0030976">
    <property type="term" value="F:thiamine pyrophosphate binding"/>
    <property type="evidence" value="ECO:0007669"/>
    <property type="project" value="UniProtKB-UniRule"/>
</dbReference>
<feature type="domain" description="Thiamine pyrophosphate enzyme TPP-binding" evidence="15">
    <location>
        <begin position="381"/>
        <end position="528"/>
    </location>
</feature>
<feature type="domain" description="Thiamine pyrophosphate enzyme N-terminal TPP-binding" evidence="16">
    <location>
        <begin position="9"/>
        <end position="102"/>
    </location>
</feature>
<evidence type="ECO:0000313" key="17">
    <source>
        <dbReference type="EMBL" id="MCH6269623.1"/>
    </source>
</evidence>
<comment type="catalytic activity">
    <reaction evidence="11 12">
        <text>2 pyruvate + H(+) = (2S)-2-acetolactate + CO2</text>
        <dbReference type="Rhea" id="RHEA:25249"/>
        <dbReference type="ChEBI" id="CHEBI:15361"/>
        <dbReference type="ChEBI" id="CHEBI:15378"/>
        <dbReference type="ChEBI" id="CHEBI:16526"/>
        <dbReference type="ChEBI" id="CHEBI:58476"/>
        <dbReference type="EC" id="2.2.1.6"/>
    </reaction>
</comment>
<keyword evidence="5 12" id="KW-0028">Amino-acid biosynthesis</keyword>
<dbReference type="Pfam" id="PF02775">
    <property type="entry name" value="TPP_enzyme_C"/>
    <property type="match status" value="1"/>
</dbReference>
<evidence type="ECO:0000259" key="16">
    <source>
        <dbReference type="Pfam" id="PF02776"/>
    </source>
</evidence>
<dbReference type="GO" id="GO:0050660">
    <property type="term" value="F:flavin adenine dinucleotide binding"/>
    <property type="evidence" value="ECO:0007669"/>
    <property type="project" value="InterPro"/>
</dbReference>
<evidence type="ECO:0000256" key="3">
    <source>
        <dbReference type="ARBA" id="ARBA00007812"/>
    </source>
</evidence>
<proteinExistence type="inferred from homology"/>
<dbReference type="FunFam" id="3.40.50.1220:FF:000008">
    <property type="entry name" value="Acetolactate synthase"/>
    <property type="match status" value="1"/>
</dbReference>
<gene>
    <name evidence="17" type="primary">ilvB</name>
    <name evidence="17" type="ORF">KHB02_029250</name>
</gene>
<dbReference type="Gene3D" id="3.40.50.1220">
    <property type="entry name" value="TPP-binding domain"/>
    <property type="match status" value="1"/>
</dbReference>
<evidence type="ECO:0000256" key="9">
    <source>
        <dbReference type="ARBA" id="ARBA00023052"/>
    </source>
</evidence>
<keyword evidence="6 12" id="KW-0808">Transferase</keyword>
<dbReference type="InterPro" id="IPR011766">
    <property type="entry name" value="TPP_enzyme_TPP-bd"/>
</dbReference>
<dbReference type="Pfam" id="PF00205">
    <property type="entry name" value="TPP_enzyme_M"/>
    <property type="match status" value="1"/>
</dbReference>
<dbReference type="GO" id="GO:0009099">
    <property type="term" value="P:L-valine biosynthetic process"/>
    <property type="evidence" value="ECO:0007669"/>
    <property type="project" value="TreeGrafter"/>
</dbReference>
<keyword evidence="10 12" id="KW-0100">Branched-chain amino acid biosynthesis</keyword>
<evidence type="ECO:0000256" key="13">
    <source>
        <dbReference type="SAM" id="MobiDB-lite"/>
    </source>
</evidence>
<evidence type="ECO:0000313" key="18">
    <source>
        <dbReference type="Proteomes" id="UP000677265"/>
    </source>
</evidence>
<dbReference type="EMBL" id="JAGYPE020000122">
    <property type="protein sequence ID" value="MCH6269623.1"/>
    <property type="molecule type" value="Genomic_DNA"/>
</dbReference>
<evidence type="ECO:0000259" key="15">
    <source>
        <dbReference type="Pfam" id="PF02775"/>
    </source>
</evidence>
<organism evidence="17 18">
    <name type="scientific">Neobacillus citreus</name>
    <dbReference type="NCBI Taxonomy" id="2833578"/>
    <lineage>
        <taxon>Bacteria</taxon>
        <taxon>Bacillati</taxon>
        <taxon>Bacillota</taxon>
        <taxon>Bacilli</taxon>
        <taxon>Bacillales</taxon>
        <taxon>Bacillaceae</taxon>
        <taxon>Neobacillus</taxon>
    </lineage>
</organism>
<comment type="caution">
    <text evidence="17">The sequence shown here is derived from an EMBL/GenBank/DDBJ whole genome shotgun (WGS) entry which is preliminary data.</text>
</comment>
<evidence type="ECO:0000256" key="6">
    <source>
        <dbReference type="ARBA" id="ARBA00022679"/>
    </source>
</evidence>
<name>A0A9J6N2D8_9BACI</name>
<dbReference type="GO" id="GO:0009097">
    <property type="term" value="P:isoleucine biosynthetic process"/>
    <property type="evidence" value="ECO:0007669"/>
    <property type="project" value="TreeGrafter"/>
</dbReference>
<comment type="cofactor">
    <cofactor evidence="12">
        <name>Mg(2+)</name>
        <dbReference type="ChEBI" id="CHEBI:18420"/>
    </cofactor>
    <text evidence="12">Binds 1 Mg(2+) ion per subunit.</text>
</comment>
<dbReference type="InterPro" id="IPR039368">
    <property type="entry name" value="AHAS_TPP"/>
</dbReference>
<dbReference type="Pfam" id="PF02776">
    <property type="entry name" value="TPP_enzyme_N"/>
    <property type="match status" value="1"/>
</dbReference>
<dbReference type="SUPFAM" id="SSF52467">
    <property type="entry name" value="DHS-like NAD/FAD-binding domain"/>
    <property type="match status" value="1"/>
</dbReference>
<evidence type="ECO:0000256" key="8">
    <source>
        <dbReference type="ARBA" id="ARBA00022842"/>
    </source>
</evidence>
<dbReference type="PANTHER" id="PTHR18968">
    <property type="entry name" value="THIAMINE PYROPHOSPHATE ENZYMES"/>
    <property type="match status" value="1"/>
</dbReference>
<evidence type="ECO:0000256" key="7">
    <source>
        <dbReference type="ARBA" id="ARBA00022723"/>
    </source>
</evidence>
<dbReference type="SUPFAM" id="SSF52518">
    <property type="entry name" value="Thiamin diphosphate-binding fold (THDP-binding)"/>
    <property type="match status" value="2"/>
</dbReference>
<dbReference type="InterPro" id="IPR045229">
    <property type="entry name" value="TPP_enz"/>
</dbReference>
<comment type="similarity">
    <text evidence="3 12">Belongs to the TPP enzyme family.</text>
</comment>
<dbReference type="InterPro" id="IPR012001">
    <property type="entry name" value="Thiamin_PyroP_enz_TPP-bd_dom"/>
</dbReference>
<dbReference type="PANTHER" id="PTHR18968:SF13">
    <property type="entry name" value="ACETOLACTATE SYNTHASE CATALYTIC SUBUNIT, MITOCHONDRIAL"/>
    <property type="match status" value="1"/>
</dbReference>
<dbReference type="NCBIfam" id="TIGR00118">
    <property type="entry name" value="acolac_lg"/>
    <property type="match status" value="1"/>
</dbReference>
<dbReference type="GO" id="GO:0000287">
    <property type="term" value="F:magnesium ion binding"/>
    <property type="evidence" value="ECO:0007669"/>
    <property type="project" value="UniProtKB-UniRule"/>
</dbReference>
<dbReference type="InterPro" id="IPR029035">
    <property type="entry name" value="DHS-like_NAD/FAD-binding_dom"/>
</dbReference>
<evidence type="ECO:0000256" key="11">
    <source>
        <dbReference type="ARBA" id="ARBA00048670"/>
    </source>
</evidence>
<dbReference type="EC" id="2.2.1.6" evidence="4 12"/>
<dbReference type="CDD" id="cd07035">
    <property type="entry name" value="TPP_PYR_POX_like"/>
    <property type="match status" value="1"/>
</dbReference>
<dbReference type="InterPro" id="IPR012846">
    <property type="entry name" value="Acetolactate_synth_lsu"/>
</dbReference>
<comment type="pathway">
    <text evidence="1 12">Amino-acid biosynthesis; L-isoleucine biosynthesis; L-isoleucine from 2-oxobutanoate: step 1/4.</text>
</comment>
<dbReference type="AlphaFoldDB" id="A0A9J6N2D8"/>
<evidence type="ECO:0000256" key="1">
    <source>
        <dbReference type="ARBA" id="ARBA00004974"/>
    </source>
</evidence>
<keyword evidence="8 12" id="KW-0460">Magnesium</keyword>
<comment type="cofactor">
    <cofactor evidence="12">
        <name>thiamine diphosphate</name>
        <dbReference type="ChEBI" id="CHEBI:58937"/>
    </cofactor>
    <text evidence="12">Binds 1 thiamine pyrophosphate per subunit.</text>
</comment>
<dbReference type="InterPro" id="IPR012000">
    <property type="entry name" value="Thiamin_PyroP_enz_cen_dom"/>
</dbReference>